<keyword evidence="4" id="KW-0067">ATP-binding</keyword>
<accession>A0A2S5DMH3</accession>
<dbReference type="PANTHER" id="PTHR11070">
    <property type="entry name" value="UVRD / RECB / PCRA DNA HELICASE FAMILY MEMBER"/>
    <property type="match status" value="1"/>
</dbReference>
<dbReference type="RefSeq" id="WP_059896890.1">
    <property type="nucleotide sequence ID" value="NZ_PQVP01000005.1"/>
</dbReference>
<dbReference type="GO" id="GO:0005524">
    <property type="term" value="F:ATP binding"/>
    <property type="evidence" value="ECO:0007669"/>
    <property type="project" value="UniProtKB-KW"/>
</dbReference>
<comment type="caution">
    <text evidence="7">The sequence shown here is derived from an EMBL/GenBank/DDBJ whole genome shotgun (WGS) entry which is preliminary data.</text>
</comment>
<dbReference type="PANTHER" id="PTHR11070:SF30">
    <property type="entry name" value="F-BOX DNA HELICASE 1"/>
    <property type="match status" value="1"/>
</dbReference>
<dbReference type="Pfam" id="PF13361">
    <property type="entry name" value="UvrD_C"/>
    <property type="match status" value="1"/>
</dbReference>
<evidence type="ECO:0000313" key="6">
    <source>
        <dbReference type="EMBL" id="POZ80258.1"/>
    </source>
</evidence>
<proteinExistence type="predicted"/>
<evidence type="ECO:0000313" key="7">
    <source>
        <dbReference type="EMBL" id="POZ80289.1"/>
    </source>
</evidence>
<dbReference type="InterPro" id="IPR014017">
    <property type="entry name" value="DNA_helicase_UvrD-like_C"/>
</dbReference>
<dbReference type="GO" id="GO:0031297">
    <property type="term" value="P:replication fork processing"/>
    <property type="evidence" value="ECO:0007669"/>
    <property type="project" value="TreeGrafter"/>
</dbReference>
<feature type="domain" description="UvrD-like helicase C-terminal" evidence="5">
    <location>
        <begin position="379"/>
        <end position="477"/>
    </location>
</feature>
<dbReference type="Proteomes" id="UP000238655">
    <property type="component" value="Unassembled WGS sequence"/>
</dbReference>
<keyword evidence="2" id="KW-0378">Hydrolase</keyword>
<name>A0A2S5DMH3_9BURK</name>
<reference evidence="7 8" key="1">
    <citation type="submission" date="2018-01" db="EMBL/GenBank/DDBJ databases">
        <title>Successful Treatment of Persistent Burkholderia cepacia Bacteremia with Ceftazidime-Avibactam.</title>
        <authorList>
            <person name="Tamma P."/>
            <person name="Fan Y."/>
            <person name="Bergman Y."/>
            <person name="Sick-Samuels A."/>
            <person name="Hsu A."/>
            <person name="Timp W."/>
            <person name="Simner P."/>
        </authorList>
    </citation>
    <scope>NUCLEOTIDE SEQUENCE [LARGE SCALE GENOMIC DNA]</scope>
    <source>
        <strain evidence="7 8">170816</strain>
    </source>
</reference>
<dbReference type="EMBL" id="PQVP01000005">
    <property type="protein sequence ID" value="POZ80289.1"/>
    <property type="molecule type" value="Genomic_DNA"/>
</dbReference>
<evidence type="ECO:0000256" key="2">
    <source>
        <dbReference type="ARBA" id="ARBA00022801"/>
    </source>
</evidence>
<evidence type="ECO:0000256" key="1">
    <source>
        <dbReference type="ARBA" id="ARBA00022741"/>
    </source>
</evidence>
<dbReference type="GO" id="GO:0016787">
    <property type="term" value="F:hydrolase activity"/>
    <property type="evidence" value="ECO:0007669"/>
    <property type="project" value="UniProtKB-KW"/>
</dbReference>
<dbReference type="Pfam" id="PF13245">
    <property type="entry name" value="AAA_19"/>
    <property type="match status" value="1"/>
</dbReference>
<dbReference type="AlphaFoldDB" id="A0A2S5DMH3"/>
<evidence type="ECO:0000256" key="3">
    <source>
        <dbReference type="ARBA" id="ARBA00022806"/>
    </source>
</evidence>
<evidence type="ECO:0000259" key="5">
    <source>
        <dbReference type="Pfam" id="PF13361"/>
    </source>
</evidence>
<keyword evidence="1" id="KW-0547">Nucleotide-binding</keyword>
<protein>
    <submittedName>
        <fullName evidence="7">ATP-dependent helicase</fullName>
    </submittedName>
</protein>
<sequence length="503" mass="55616">MKPTAEQEAIIASNAPRIKVRAGAGTGKTSTLVKFAEANPRERILYLAFNKSIQTEAASKFPANVKAVTTHALAYRDVGRDYGNVANKLQGDMKPFHVQRHLASSLANIPVAAHQLYGGRIIETIKAFLVSSDPAMTSKHVVVGQAPVERAHFDPNRVLADAHRIWGLMQDLKSEVPMLHDGYLKLYQLTQRPLPYGIILADEWQDTNPVTQAIVDIQKARTVYVGDSHQAIYAFRGAMNTMDSLKADATFSLTGSFRFGEEVARVANDILEIKRDDFTLHGLGPASRIGEVPQGAPSAYISRGNVALFDRAVEALSSKQPFAFVGDIRGYRFDQIMDVHNLTYGGKVKDAFIGSFASIDELAEYAELIDDREVKSRCKVVTKYGTDIPRLIEQIERNALPPVVGNEASRVGDNRVILTTAHKSKGLEFDHVKLADDFMSLIDDEGKLLDITKASAQDIEEINIQYVSATRAKATLQLCDGLAEYLEYVEGLKEDQRDRMYAM</sequence>
<evidence type="ECO:0000313" key="8">
    <source>
        <dbReference type="Proteomes" id="UP000238655"/>
    </source>
</evidence>
<dbReference type="InterPro" id="IPR000212">
    <property type="entry name" value="DNA_helicase_UvrD/REP"/>
</dbReference>
<organism evidence="7 8">
    <name type="scientific">Burkholderia contaminans</name>
    <dbReference type="NCBI Taxonomy" id="488447"/>
    <lineage>
        <taxon>Bacteria</taxon>
        <taxon>Pseudomonadati</taxon>
        <taxon>Pseudomonadota</taxon>
        <taxon>Betaproteobacteria</taxon>
        <taxon>Burkholderiales</taxon>
        <taxon>Burkholderiaceae</taxon>
        <taxon>Burkholderia</taxon>
        <taxon>Burkholderia cepacia complex</taxon>
    </lineage>
</organism>
<gene>
    <name evidence="7" type="ORF">C3743_39440</name>
    <name evidence="6" type="ORF">C3743_40515</name>
</gene>
<keyword evidence="3 7" id="KW-0347">Helicase</keyword>
<dbReference type="SUPFAM" id="SSF52540">
    <property type="entry name" value="P-loop containing nucleoside triphosphate hydrolases"/>
    <property type="match status" value="1"/>
</dbReference>
<evidence type="ECO:0000256" key="4">
    <source>
        <dbReference type="ARBA" id="ARBA00022840"/>
    </source>
</evidence>
<dbReference type="GO" id="GO:0043138">
    <property type="term" value="F:3'-5' DNA helicase activity"/>
    <property type="evidence" value="ECO:0007669"/>
    <property type="project" value="TreeGrafter"/>
</dbReference>
<dbReference type="GO" id="GO:0000724">
    <property type="term" value="P:double-strand break repair via homologous recombination"/>
    <property type="evidence" value="ECO:0007669"/>
    <property type="project" value="TreeGrafter"/>
</dbReference>
<dbReference type="GO" id="GO:0003677">
    <property type="term" value="F:DNA binding"/>
    <property type="evidence" value="ECO:0007669"/>
    <property type="project" value="InterPro"/>
</dbReference>
<dbReference type="Gene3D" id="3.40.50.300">
    <property type="entry name" value="P-loop containing nucleotide triphosphate hydrolases"/>
    <property type="match status" value="2"/>
</dbReference>
<dbReference type="InterPro" id="IPR027417">
    <property type="entry name" value="P-loop_NTPase"/>
</dbReference>
<dbReference type="EMBL" id="PQVP01000006">
    <property type="protein sequence ID" value="POZ80258.1"/>
    <property type="molecule type" value="Genomic_DNA"/>
</dbReference>